<dbReference type="FunFam" id="3.40.140.10:FF:000002">
    <property type="entry name" value="Pre-mRNA-processing-splicing factor 8"/>
    <property type="match status" value="1"/>
</dbReference>
<dbReference type="SUPFAM" id="SSF51294">
    <property type="entry name" value="Hedgehog/intein (Hint) domain"/>
    <property type="match status" value="1"/>
</dbReference>
<protein>
    <recommendedName>
        <fullName evidence="8">MPN domain-containing protein</fullName>
    </recommendedName>
</protein>
<dbReference type="HOGENOM" id="CLU_000380_3_0_1"/>
<dbReference type="InterPro" id="IPR027652">
    <property type="entry name" value="PRP8"/>
</dbReference>
<keyword evidence="3" id="KW-0747">Spliceosome</keyword>
<dbReference type="Pfam" id="PF08083">
    <property type="entry name" value="PROCN"/>
    <property type="match status" value="1"/>
</dbReference>
<dbReference type="InterPro" id="IPR012984">
    <property type="entry name" value="PROCT"/>
</dbReference>
<dbReference type="PANTHER" id="PTHR11140:SF0">
    <property type="entry name" value="PRE-MRNA-PROCESSING-SPLICING FACTOR 8"/>
    <property type="match status" value="1"/>
</dbReference>
<dbReference type="OrthoDB" id="1931567at2759"/>
<feature type="region of interest" description="Disordered" evidence="7">
    <location>
        <begin position="1"/>
        <end position="59"/>
    </location>
</feature>
<dbReference type="SMART" id="SM00232">
    <property type="entry name" value="JAB_MPN"/>
    <property type="match status" value="1"/>
</dbReference>
<dbReference type="GO" id="GO:0005682">
    <property type="term" value="C:U5 snRNP"/>
    <property type="evidence" value="ECO:0007669"/>
    <property type="project" value="TreeGrafter"/>
</dbReference>
<dbReference type="Gene3D" id="1.20.80.40">
    <property type="match status" value="1"/>
</dbReference>
<feature type="region of interest" description="Disordered" evidence="7">
    <location>
        <begin position="1847"/>
        <end position="1867"/>
    </location>
</feature>
<dbReference type="Pfam" id="PF12134">
    <property type="entry name" value="PRP8_domainIV"/>
    <property type="match status" value="1"/>
</dbReference>
<reference evidence="9 10" key="1">
    <citation type="journal article" date="2013" name="PLoS Genet.">
        <title>Comparative genome structure, secondary metabolite, and effector coding capacity across Cochliobolus pathogens.</title>
        <authorList>
            <person name="Condon B.J."/>
            <person name="Leng Y."/>
            <person name="Wu D."/>
            <person name="Bushley K.E."/>
            <person name="Ohm R.A."/>
            <person name="Otillar R."/>
            <person name="Martin J."/>
            <person name="Schackwitz W."/>
            <person name="Grimwood J."/>
            <person name="MohdZainudin N."/>
            <person name="Xue C."/>
            <person name="Wang R."/>
            <person name="Manning V.A."/>
            <person name="Dhillon B."/>
            <person name="Tu Z.J."/>
            <person name="Steffenson B.J."/>
            <person name="Salamov A."/>
            <person name="Sun H."/>
            <person name="Lowry S."/>
            <person name="LaButti K."/>
            <person name="Han J."/>
            <person name="Copeland A."/>
            <person name="Lindquist E."/>
            <person name="Barry K."/>
            <person name="Schmutz J."/>
            <person name="Baker S.E."/>
            <person name="Ciuffetti L.M."/>
            <person name="Grigoriev I.V."/>
            <person name="Zhong S."/>
            <person name="Turgeon B.G."/>
        </authorList>
    </citation>
    <scope>NUCLEOTIDE SEQUENCE [LARGE SCALE GENOMIC DNA]</scope>
    <source>
        <strain evidence="9 10">26-R-13</strain>
    </source>
</reference>
<dbReference type="GO" id="GO:0030623">
    <property type="term" value="F:U5 snRNA binding"/>
    <property type="evidence" value="ECO:0007669"/>
    <property type="project" value="InterPro"/>
</dbReference>
<feature type="compositionally biased region" description="Pro residues" evidence="7">
    <location>
        <begin position="1"/>
        <end position="37"/>
    </location>
</feature>
<dbReference type="GO" id="GO:0000393">
    <property type="term" value="P:spliceosomal conformational changes to generate catalytic conformation"/>
    <property type="evidence" value="ECO:0007669"/>
    <property type="project" value="UniProtKB-ARBA"/>
</dbReference>
<name>W6Y413_COCC2</name>
<dbReference type="Gene3D" id="3.40.140.10">
    <property type="entry name" value="Cytidine Deaminase, domain 2"/>
    <property type="match status" value="1"/>
</dbReference>
<dbReference type="Pfam" id="PF08082">
    <property type="entry name" value="PRO8NT"/>
    <property type="match status" value="1"/>
</dbReference>
<dbReference type="GO" id="GO:0071013">
    <property type="term" value="C:catalytic step 2 spliceosome"/>
    <property type="evidence" value="ECO:0007669"/>
    <property type="project" value="TreeGrafter"/>
</dbReference>
<dbReference type="FunFam" id="1.20.80.40:FF:000001">
    <property type="entry name" value="Pre-mRNA-processing-splicing factor 8"/>
    <property type="match status" value="1"/>
</dbReference>
<dbReference type="STRING" id="930089.W6Y413"/>
<dbReference type="Gene3D" id="3.30.420.230">
    <property type="match status" value="1"/>
</dbReference>
<dbReference type="GO" id="GO:0000244">
    <property type="term" value="P:spliceosomal tri-snRNP complex assembly"/>
    <property type="evidence" value="ECO:0007669"/>
    <property type="project" value="TreeGrafter"/>
</dbReference>
<dbReference type="InterPro" id="IPR043172">
    <property type="entry name" value="Prp8_domainIV_palm"/>
</dbReference>
<dbReference type="GO" id="GO:0030619">
    <property type="term" value="F:U1 snRNA binding"/>
    <property type="evidence" value="ECO:0007669"/>
    <property type="project" value="TreeGrafter"/>
</dbReference>
<evidence type="ECO:0000259" key="8">
    <source>
        <dbReference type="PROSITE" id="PS50249"/>
    </source>
</evidence>
<dbReference type="InterPro" id="IPR027434">
    <property type="entry name" value="Homing_endonucl"/>
</dbReference>
<dbReference type="eggNOG" id="KOG1795">
    <property type="taxonomic scope" value="Eukaryota"/>
</dbReference>
<dbReference type="InterPro" id="IPR012592">
    <property type="entry name" value="PROCN"/>
</dbReference>
<dbReference type="Gene3D" id="3.10.28.10">
    <property type="entry name" value="Homing endonucleases"/>
    <property type="match status" value="1"/>
</dbReference>
<keyword evidence="6" id="KW-0539">Nucleus</keyword>
<comment type="subcellular location">
    <subcellularLocation>
        <location evidence="1">Nucleus</location>
    </subcellularLocation>
</comment>
<evidence type="ECO:0000313" key="9">
    <source>
        <dbReference type="EMBL" id="EUC32390.1"/>
    </source>
</evidence>
<accession>W6Y413</accession>
<dbReference type="Gene3D" id="3.90.1570.40">
    <property type="match status" value="1"/>
</dbReference>
<feature type="compositionally biased region" description="Acidic residues" evidence="7">
    <location>
        <begin position="1847"/>
        <end position="1862"/>
    </location>
</feature>
<evidence type="ECO:0000256" key="1">
    <source>
        <dbReference type="ARBA" id="ARBA00004123"/>
    </source>
</evidence>
<dbReference type="GO" id="GO:0030620">
    <property type="term" value="F:U2 snRNA binding"/>
    <property type="evidence" value="ECO:0007669"/>
    <property type="project" value="TreeGrafter"/>
</dbReference>
<organism evidence="9 10">
    <name type="scientific">Cochliobolus carbonum (strain 26-R-13)</name>
    <name type="common">Maize leaf spot fungus</name>
    <name type="synonym">Bipolaris zeicola</name>
    <dbReference type="NCBI Taxonomy" id="930089"/>
    <lineage>
        <taxon>Eukaryota</taxon>
        <taxon>Fungi</taxon>
        <taxon>Dikarya</taxon>
        <taxon>Ascomycota</taxon>
        <taxon>Pezizomycotina</taxon>
        <taxon>Dothideomycetes</taxon>
        <taxon>Pleosporomycetidae</taxon>
        <taxon>Pleosporales</taxon>
        <taxon>Pleosporineae</taxon>
        <taxon>Pleosporaceae</taxon>
        <taxon>Bipolaris</taxon>
    </lineage>
</organism>
<dbReference type="InterPro" id="IPR043173">
    <property type="entry name" value="Prp8_domainIV_fingers"/>
</dbReference>
<dbReference type="FunFam" id="3.90.1570.40:FF:000001">
    <property type="entry name" value="Pre-mRNA-processing-splicing factor 8"/>
    <property type="match status" value="1"/>
</dbReference>
<evidence type="ECO:0000313" key="10">
    <source>
        <dbReference type="Proteomes" id="UP000053841"/>
    </source>
</evidence>
<dbReference type="Pfam" id="PF10598">
    <property type="entry name" value="RRM_4"/>
    <property type="match status" value="1"/>
</dbReference>
<dbReference type="Proteomes" id="UP000053841">
    <property type="component" value="Unassembled WGS sequence"/>
</dbReference>
<dbReference type="PANTHER" id="PTHR11140">
    <property type="entry name" value="PRE-MRNA SPLICING FACTOR PRP8"/>
    <property type="match status" value="1"/>
</dbReference>
<dbReference type="Pfam" id="PF08084">
    <property type="entry name" value="PROCT"/>
    <property type="match status" value="1"/>
</dbReference>
<dbReference type="InterPro" id="IPR021983">
    <property type="entry name" value="PRP8_domainIV"/>
</dbReference>
<dbReference type="InterPro" id="IPR000555">
    <property type="entry name" value="JAMM/MPN+_dom"/>
</dbReference>
<dbReference type="EMBL" id="KI964634">
    <property type="protein sequence ID" value="EUC32390.1"/>
    <property type="molecule type" value="Genomic_DNA"/>
</dbReference>
<keyword evidence="2" id="KW-0507">mRNA processing</keyword>
<feature type="domain" description="MPN" evidence="8">
    <location>
        <begin position="2690"/>
        <end position="2821"/>
    </location>
</feature>
<dbReference type="InterPro" id="IPR019581">
    <property type="entry name" value="Prp8_U5-snRNA-bd"/>
</dbReference>
<dbReference type="CDD" id="cd08056">
    <property type="entry name" value="MPN_PRP8"/>
    <property type="match status" value="1"/>
</dbReference>
<dbReference type="Gene3D" id="3.30.43.40">
    <property type="entry name" value="Pre-mRNA-processing-splicing factor 8, U5-snRNA-binding domain"/>
    <property type="match status" value="1"/>
</dbReference>
<dbReference type="PROSITE" id="PS50249">
    <property type="entry name" value="MPN"/>
    <property type="match status" value="1"/>
</dbReference>
<dbReference type="GO" id="GO:0045292">
    <property type="term" value="P:mRNA cis splicing, via spliceosome"/>
    <property type="evidence" value="ECO:0007669"/>
    <property type="project" value="UniProtKB-ARBA"/>
</dbReference>
<dbReference type="InterPro" id="IPR036844">
    <property type="entry name" value="Hint_dom_sf"/>
</dbReference>
<dbReference type="InterPro" id="IPR037518">
    <property type="entry name" value="MPN"/>
</dbReference>
<dbReference type="InterPro" id="IPR012591">
    <property type="entry name" value="PRO8NT"/>
</dbReference>
<dbReference type="Pfam" id="PF10597">
    <property type="entry name" value="U5_2-snRNA_bdg"/>
    <property type="match status" value="1"/>
</dbReference>
<dbReference type="GO" id="GO:0017070">
    <property type="term" value="F:U6 snRNA binding"/>
    <property type="evidence" value="ECO:0007669"/>
    <property type="project" value="InterPro"/>
</dbReference>
<evidence type="ECO:0000256" key="6">
    <source>
        <dbReference type="ARBA" id="ARBA00023242"/>
    </source>
</evidence>
<dbReference type="InterPro" id="IPR012337">
    <property type="entry name" value="RNaseH-like_sf"/>
</dbReference>
<dbReference type="InterPro" id="IPR019582">
    <property type="entry name" value="RRM_spliceosomal_PrP8"/>
</dbReference>
<dbReference type="GO" id="GO:0000974">
    <property type="term" value="C:Prp19 complex"/>
    <property type="evidence" value="ECO:0007669"/>
    <property type="project" value="UniProtKB-ARBA"/>
</dbReference>
<evidence type="ECO:0000256" key="4">
    <source>
        <dbReference type="ARBA" id="ARBA00022884"/>
    </source>
</evidence>
<dbReference type="GO" id="GO:0097157">
    <property type="term" value="F:pre-mRNA intronic binding"/>
    <property type="evidence" value="ECO:0007669"/>
    <property type="project" value="TreeGrafter"/>
</dbReference>
<dbReference type="RefSeq" id="XP_007713279.1">
    <property type="nucleotide sequence ID" value="XM_007715089.1"/>
</dbReference>
<dbReference type="Gene3D" id="2.170.16.10">
    <property type="entry name" value="Hedgehog/Intein (Hint) domain"/>
    <property type="match status" value="1"/>
</dbReference>
<gene>
    <name evidence="9" type="ORF">COCCADRAFT_98760</name>
</gene>
<evidence type="ECO:0000256" key="5">
    <source>
        <dbReference type="ARBA" id="ARBA00023187"/>
    </source>
</evidence>
<dbReference type="GO" id="GO:0008237">
    <property type="term" value="F:metallopeptidase activity"/>
    <property type="evidence" value="ECO:0007669"/>
    <property type="project" value="InterPro"/>
</dbReference>
<dbReference type="FunFam" id="3.30.420.230:FF:000001">
    <property type="entry name" value="Pre-mRNA-processing-splicing factor 8"/>
    <property type="match status" value="1"/>
</dbReference>
<dbReference type="FunFam" id="3.30.43.40:FF:000001">
    <property type="entry name" value="Pre-mRNA-processing-splicing factor 8"/>
    <property type="match status" value="1"/>
</dbReference>
<dbReference type="GeneID" id="19154654"/>
<keyword evidence="4" id="KW-0694">RNA-binding</keyword>
<proteinExistence type="predicted"/>
<sequence length="2922" mass="337697">MDFPPPPPPPPPPGPPPPGPPGSGYAPPPPPPPPPGAPGTVGPGTVGPPGMRPPVDPQITKFAQKKKDWLRQQRQRFGEKRKAGFVETQKADLPPEHLRKVFRDIGDVSQKKFTSDKRSYLGALKFMPHAVLKLLENMPMPWESRRDVKVLYHTNGCLTLVNEVPRVIEPVFHAQWAAMWLAMRKEKSDRRHFKRMRFPPFDDEEPPLSYSENIEDVEPLEPIQLELDEDEDSPVYEWFYDHRPLLDTPHVNGPSYETWNLDLPQMATLYRLSKQLLSEVVDKNYFHMFDLDSFQTAKALNVAIPGGPRFEPLYKDIDPNDEDFGEFNAIDRIIFRSPIRTEYRVSYPYLYNSLPRSVKLAWYSYPQVVYVRAEDPDLPAFYFDPVINPISSRAVAPKNLSVSHEDMVFGDADEDDEDDFQMPEDVEPFMADEDLSTPDTASAIALWWAPHPFDKRSGRMVRAQDVPLVKQWYLEHVPADQPVKVRVSYQKLLKTYVLNELHKKPPQAQNKQNLMRTLKSTKFFQQTKIDWVEAGLQVCRQGYNMLNLLIHRKNLTYLHLDYNFNLKPVKTLTTKERKKSRFGNAFHLMREILRLTKLIVDAQVQYRLGNIDAFQLADGILYAFNHVGQLTGMYRYKYKLMHQIRSCKDLKHLIYYRFNSGPVGKGPGCGFWAPAWRVWLFFMRGIIPLLERWLGNLLSRQFEGRHSKGVAKTVTKQRVESHFDLELRAAVMSDLMDMMPEGIKQNKVNTVLQHLSEAWRCWKSNIPWKVPGLPAPIENIILRYVKSKADWWISVAHYNRERIRRGATVDKTVAKKNLGRLTRLWLKAEQERQHNYMKDGPYVSSEEAVAIYTTMVHWLEARKFQPIPFPSVSYKHDTKILILALERLREAYSVKGRLNQSQREELALIEQAYDSPGTTLARIKRFLLTQRAFKEVGIDMNDNYSSINPVYDIEPMEKITDAYLDQYLWYQADQRHLFPAWIKPSDSEVPPLLTYKWAQGINNLDQVWETKDGECNVMIETQLSKVYEKIDLTMLNRLLRLIMDHNLADYITAKNNVQLNYKDMNHVNAYGMIRGLQFSGFVFQYYGLVLDILLLGLQRANEIAGAPESPNDFLQFKDKETEVRHPIRLYTRYIDRIWVFFRFTAEESRDLIQRFLTENPDPNFENVIGYKNKKCWPRDSRMRLMRHDVNLGRAVFWDLKNRLPRSVTTIEWDDTFASVYSRDNPNLLFSMNGFEVRILPKIRNLTGEFPVKDSVWSLVDNSTKERTADAFLQVTEEDIQKFNNRIRQILMSSGSTTFTKIANKWNTTLIALFTYYREAAVSTVNLLDTIVKCETKIQTRVKIGLNSKMPSRFPPAVFYTPKELGGLGMISGSHILIPTSDKRWSKQTDTGVTHYRAGMSHDEETLIPNIFRYIIPWESEFVDSQRVWMEYSQKRQEAQQQNRRLTLEDLEDSWDRGLPRINTLFQKDRSTLSFDKGFRARTEFKIYQHMKSNPFWWTSQRHDGKLWNLNQYRSDCIQALGGVETILEHTLFKATAFPSWEGLFWEKACLANGTRLLRYDGSEVLVEDVKEGDLLLGPDGTSRRAFNIVNGTEQLYRIKVGGKKEDFVVTKNHILVLHLEKKSGNEYQGMSMKDHHGSCIQDSEDEEEDPLFLDMEKPEVSASERYDVVEMTAEEFAALEPNVQAKYRVFRCPGFELPEENVPVHPYFLGLWLGDGNRNSTTIYNEHEAEVRDFLVSYAAELDLHLVWHGQLGYATVGRTRLADRPFPTKNKGKGPVNSETRKSRQTINKTRLAAGWSFQENRQPGEARLWPDADEVCKDVLYKNEILICSQDQELDEDLDLIEIESEDEEEEEEEEEEEKGSDDIQFLNEDLGRHPSRFERHRIARLEAGRSTYGRLRPEEEAELINDLVEYDENDDGVNSLRTALQGLGVMSGGATGPGADRKHIPSVYLRNCRAVRLAVLAGLIDSDGWLVYPENFIGFSQSERWHKALFWDTVALARSLGFGVWTTKRDMWNPTRTQKNPQLVAQIFGNISEIPCLLARKKGCERYIPQMHSFMIKEIALESTPTAWSGFRVDKDQLYLRHDYMVLHNSGFEESMKFKKLTNAQRSGLNQIPNRRFTLWWSPTINRANVYVGFQVQLDLTGIFLHGKIPTLKISLIQIFRAHLWQKIHESVVMDLCQVFDQELEALGIETVQKETIHPRKSYKMNSSCADILLFASHKWSVSPPSMLYDTKDTMSATTTNKFWIDVQLRYGDYDSHDIERYVRAKYLDYTQDSMSIYPSATGLMIGIDLAYNLYSAYGQYFPGLKQLVQQAMAKIMKANPALYVLRERIRKGLQLYASESSQEFLNSQNYSELFSNQIQLFIDDTNVYRVTIHKTFEGNLTTKPINGAIFIFNPRTGQLFLKIIHTSVWAGQKRLGQLAKWKTAEEVAALIRSLPVEEQPKQLIVTRKGLLDPLEVHLLDFPNISIRASELQLPFQAAMKVEKLGDMILRATGPQMVLFNLYDEWLKTISSYTAFSRLILILRALHVNQDKTKLLLRPDKTVITQEHHIWPSLTDEDWIKVEVQLRDLILLDYGKKNNVNTSSLTSSEVRDIILGMEISAPSMQRQQAAEIDKQQEEQQQLTAVTTKTQNIHGEEMVVTTTSQYEQASFASKTEWRTRAVATSNLRTRANNIYINSEDVKEEGHFTYVMPKNVLKRFITIADLRVQVAGYLYGKSPPDNDQVKEICTIVMIPQVGNTRDVQLPKELPRHEYLDNLEPLGIIHTVSGNEPPYMQASDVTQHARLMNQHASWDKKTVSMTVSFTPGSVSLAAWALTPNGYKWGAENKDTMSDNPAGFSTSFGEKCQLLLSNKIRGYFLVPDNGIWNYSFMGSAFGSVEKKPVHVRLDTPVRFYDPVHRPLHFHNFAELEDVWVDRENQFE</sequence>
<feature type="region of interest" description="Disordered" evidence="7">
    <location>
        <begin position="1765"/>
        <end position="1786"/>
    </location>
</feature>
<keyword evidence="10" id="KW-1185">Reference proteome</keyword>
<dbReference type="InterPro" id="IPR042516">
    <property type="entry name" value="Prp8_U5-snRNA-bd_sf"/>
</dbReference>
<keyword evidence="5" id="KW-0508">mRNA splicing</keyword>
<dbReference type="SUPFAM" id="SSF53098">
    <property type="entry name" value="Ribonuclease H-like"/>
    <property type="match status" value="2"/>
</dbReference>
<dbReference type="SUPFAM" id="SSF55608">
    <property type="entry name" value="Homing endonucleases"/>
    <property type="match status" value="1"/>
</dbReference>
<evidence type="ECO:0000256" key="3">
    <source>
        <dbReference type="ARBA" id="ARBA00022728"/>
    </source>
</evidence>
<dbReference type="KEGG" id="bze:COCCADRAFT_98760"/>
<evidence type="ECO:0000256" key="2">
    <source>
        <dbReference type="ARBA" id="ARBA00022664"/>
    </source>
</evidence>
<dbReference type="CDD" id="cd13838">
    <property type="entry name" value="RNase_H_like_Prp8_IV"/>
    <property type="match status" value="1"/>
</dbReference>
<dbReference type="InterPro" id="IPR019580">
    <property type="entry name" value="Prp8_U6-snRNA-bd"/>
</dbReference>
<evidence type="ECO:0000256" key="7">
    <source>
        <dbReference type="SAM" id="MobiDB-lite"/>
    </source>
</evidence>
<dbReference type="Pfam" id="PF10596">
    <property type="entry name" value="U6-snRNA_bdg"/>
    <property type="match status" value="2"/>
</dbReference>